<dbReference type="Proteomes" id="UP000231480">
    <property type="component" value="Unassembled WGS sequence"/>
</dbReference>
<keyword evidence="1" id="KW-0812">Transmembrane</keyword>
<gene>
    <name evidence="2" type="ORF">COX44_01915</name>
</gene>
<protein>
    <submittedName>
        <fullName evidence="2">Uncharacterized protein</fullName>
    </submittedName>
</protein>
<evidence type="ECO:0000313" key="3">
    <source>
        <dbReference type="Proteomes" id="UP000231480"/>
    </source>
</evidence>
<dbReference type="EMBL" id="PCRH01000042">
    <property type="protein sequence ID" value="PIP17075.1"/>
    <property type="molecule type" value="Genomic_DNA"/>
</dbReference>
<sequence>MNFYEILNKTMEEDQLKKIHQESYKGMIDETYSDSLIWKFFIVVFNFFIFLLFPKKKANLELINNLRKEVLSDKKINYTNSQAYNDWVKHANRTRKMVIKKDPSLFLRWCPISQVPIF</sequence>
<evidence type="ECO:0000256" key="1">
    <source>
        <dbReference type="SAM" id="Phobius"/>
    </source>
</evidence>
<comment type="caution">
    <text evidence="2">The sequence shown here is derived from an EMBL/GenBank/DDBJ whole genome shotgun (WGS) entry which is preliminary data.</text>
</comment>
<organism evidence="2 3">
    <name type="scientific">Candidatus Portnoybacteria bacterium CG23_combo_of_CG06-09_8_20_14_all_37_13</name>
    <dbReference type="NCBI Taxonomy" id="1974819"/>
    <lineage>
        <taxon>Bacteria</taxon>
        <taxon>Candidatus Portnoyibacteriota</taxon>
    </lineage>
</organism>
<name>A0A2G9YCW2_9BACT</name>
<accession>A0A2G9YCW2</accession>
<reference evidence="2 3" key="1">
    <citation type="submission" date="2017-09" db="EMBL/GenBank/DDBJ databases">
        <title>Depth-based differentiation of microbial function through sediment-hosted aquifers and enrichment of novel symbionts in the deep terrestrial subsurface.</title>
        <authorList>
            <person name="Probst A.J."/>
            <person name="Ladd B."/>
            <person name="Jarett J.K."/>
            <person name="Geller-Mcgrath D.E."/>
            <person name="Sieber C.M."/>
            <person name="Emerson J.B."/>
            <person name="Anantharaman K."/>
            <person name="Thomas B.C."/>
            <person name="Malmstrom R."/>
            <person name="Stieglmeier M."/>
            <person name="Klingl A."/>
            <person name="Woyke T."/>
            <person name="Ryan C.M."/>
            <person name="Banfield J.F."/>
        </authorList>
    </citation>
    <scope>NUCLEOTIDE SEQUENCE [LARGE SCALE GENOMIC DNA]</scope>
    <source>
        <strain evidence="2">CG23_combo_of_CG06-09_8_20_14_all_37_13</strain>
    </source>
</reference>
<proteinExistence type="predicted"/>
<keyword evidence="1" id="KW-0472">Membrane</keyword>
<feature type="transmembrane region" description="Helical" evidence="1">
    <location>
        <begin position="36"/>
        <end position="53"/>
    </location>
</feature>
<keyword evidence="1" id="KW-1133">Transmembrane helix</keyword>
<evidence type="ECO:0000313" key="2">
    <source>
        <dbReference type="EMBL" id="PIP17075.1"/>
    </source>
</evidence>
<dbReference type="AlphaFoldDB" id="A0A2G9YCW2"/>